<evidence type="ECO:0000313" key="3">
    <source>
        <dbReference type="Proteomes" id="UP000291469"/>
    </source>
</evidence>
<dbReference type="EMBL" id="CP036402">
    <property type="protein sequence ID" value="QBI18850.1"/>
    <property type="molecule type" value="Genomic_DNA"/>
</dbReference>
<dbReference type="Proteomes" id="UP000291469">
    <property type="component" value="Chromosome"/>
</dbReference>
<name>A0A411YCC3_9ACTN</name>
<sequence>MQAGSQLRLRTVPPLEAAATLRDLPGIHGETIEGEELVVRGDGDVLHTVANVVHDAGVVGFRPGWGRPASKTCSSSRPAGTRRTPRVAAAEAAS</sequence>
<protein>
    <submittedName>
        <fullName evidence="2">Uncharacterized protein</fullName>
    </submittedName>
</protein>
<dbReference type="KEGG" id="erz:ER308_04365"/>
<organism evidence="2 3">
    <name type="scientific">Egibacter rhizosphaerae</name>
    <dbReference type="NCBI Taxonomy" id="1670831"/>
    <lineage>
        <taxon>Bacteria</taxon>
        <taxon>Bacillati</taxon>
        <taxon>Actinomycetota</taxon>
        <taxon>Nitriliruptoria</taxon>
        <taxon>Egibacterales</taxon>
        <taxon>Egibacteraceae</taxon>
        <taxon>Egibacter</taxon>
    </lineage>
</organism>
<evidence type="ECO:0000313" key="2">
    <source>
        <dbReference type="EMBL" id="QBI18850.1"/>
    </source>
</evidence>
<evidence type="ECO:0000256" key="1">
    <source>
        <dbReference type="SAM" id="MobiDB-lite"/>
    </source>
</evidence>
<feature type="region of interest" description="Disordered" evidence="1">
    <location>
        <begin position="66"/>
        <end position="94"/>
    </location>
</feature>
<accession>A0A411YCC3</accession>
<reference evidence="2 3" key="1">
    <citation type="submission" date="2019-01" db="EMBL/GenBank/DDBJ databases">
        <title>Egibacter rhizosphaerae EGI 80759T.</title>
        <authorList>
            <person name="Chen D.-D."/>
            <person name="Tian Y."/>
            <person name="Jiao J.-Y."/>
            <person name="Zhang X.-T."/>
            <person name="Zhang Y.-G."/>
            <person name="Zhang Y."/>
            <person name="Xiao M."/>
            <person name="Shu W.-S."/>
            <person name="Li W.-J."/>
        </authorList>
    </citation>
    <scope>NUCLEOTIDE SEQUENCE [LARGE SCALE GENOMIC DNA]</scope>
    <source>
        <strain evidence="2 3">EGI 80759</strain>
    </source>
</reference>
<gene>
    <name evidence="2" type="ORF">ER308_04365</name>
</gene>
<dbReference type="RefSeq" id="WP_131153847.1">
    <property type="nucleotide sequence ID" value="NZ_CP036402.1"/>
</dbReference>
<dbReference type="AlphaFoldDB" id="A0A411YCC3"/>
<proteinExistence type="predicted"/>
<keyword evidence="3" id="KW-1185">Reference proteome</keyword>